<evidence type="ECO:0000313" key="3">
    <source>
        <dbReference type="Proteomes" id="UP000271098"/>
    </source>
</evidence>
<sequence length="272" mass="29300">MYSSPNSGGTMSQYGSAGYLNKDRDSQSRTFSPAAVNYNQPPIYGKHPDDYNRYETARSRSRQTQRHREEDERSRFSGYGDRPGSGVEFMPTKWHGGEIITNPGNLPRSLKPRRLYYSPIGDGVVAADGVEMKRLPQEMSPRIQVTHARTLDRGEPGQGGYNIYARTATHDAGSEYGSDLGGSGRDSRLTGGLSPGSDSYGHSGVGPGMSQGGREPDYRAGGTGVGTGSGAATGAIPMGYGEKDYSPKDYSNTLGNEGYPDGRADIYGWLEL</sequence>
<dbReference type="OrthoDB" id="5826809at2759"/>
<reference evidence="4" key="1">
    <citation type="submission" date="2016-06" db="UniProtKB">
        <authorList>
            <consortium name="WormBaseParasite"/>
        </authorList>
    </citation>
    <scope>IDENTIFICATION</scope>
</reference>
<accession>A0A183DN73</accession>
<feature type="compositionally biased region" description="Polar residues" evidence="1">
    <location>
        <begin position="1"/>
        <end position="15"/>
    </location>
</feature>
<name>A0A183DN73_9BILA</name>
<keyword evidence="3" id="KW-1185">Reference proteome</keyword>
<dbReference type="EMBL" id="UYRT01077867">
    <property type="protein sequence ID" value="VDN17076.1"/>
    <property type="molecule type" value="Genomic_DNA"/>
</dbReference>
<evidence type="ECO:0000313" key="4">
    <source>
        <dbReference type="WBParaSite" id="GPUH_0001017701-mRNA-1"/>
    </source>
</evidence>
<feature type="region of interest" description="Disordered" evidence="1">
    <location>
        <begin position="1"/>
        <end position="86"/>
    </location>
</feature>
<dbReference type="Proteomes" id="UP000271098">
    <property type="component" value="Unassembled WGS sequence"/>
</dbReference>
<feature type="compositionally biased region" description="Basic and acidic residues" evidence="1">
    <location>
        <begin position="66"/>
        <end position="75"/>
    </location>
</feature>
<dbReference type="WBParaSite" id="GPUH_0001017701-mRNA-1">
    <property type="protein sequence ID" value="GPUH_0001017701-mRNA-1"/>
    <property type="gene ID" value="GPUH_0001017701"/>
</dbReference>
<proteinExistence type="predicted"/>
<organism evidence="4">
    <name type="scientific">Gongylonema pulchrum</name>
    <dbReference type="NCBI Taxonomy" id="637853"/>
    <lineage>
        <taxon>Eukaryota</taxon>
        <taxon>Metazoa</taxon>
        <taxon>Ecdysozoa</taxon>
        <taxon>Nematoda</taxon>
        <taxon>Chromadorea</taxon>
        <taxon>Rhabditida</taxon>
        <taxon>Spirurina</taxon>
        <taxon>Spiruromorpha</taxon>
        <taxon>Spiruroidea</taxon>
        <taxon>Gongylonematidae</taxon>
        <taxon>Gongylonema</taxon>
    </lineage>
</organism>
<feature type="compositionally biased region" description="Basic and acidic residues" evidence="1">
    <location>
        <begin position="46"/>
        <end position="58"/>
    </location>
</feature>
<evidence type="ECO:0000313" key="2">
    <source>
        <dbReference type="EMBL" id="VDN17076.1"/>
    </source>
</evidence>
<protein>
    <submittedName>
        <fullName evidence="4">AbLIM_anchor domain-containing protein</fullName>
    </submittedName>
</protein>
<dbReference type="AlphaFoldDB" id="A0A183DN73"/>
<reference evidence="2 3" key="2">
    <citation type="submission" date="2018-11" db="EMBL/GenBank/DDBJ databases">
        <authorList>
            <consortium name="Pathogen Informatics"/>
        </authorList>
    </citation>
    <scope>NUCLEOTIDE SEQUENCE [LARGE SCALE GENOMIC DNA]</scope>
</reference>
<evidence type="ECO:0000256" key="1">
    <source>
        <dbReference type="SAM" id="MobiDB-lite"/>
    </source>
</evidence>
<gene>
    <name evidence="2" type="ORF">GPUH_LOCUS10164</name>
</gene>
<feature type="region of interest" description="Disordered" evidence="1">
    <location>
        <begin position="174"/>
        <end position="224"/>
    </location>
</feature>